<dbReference type="InterPro" id="IPR036390">
    <property type="entry name" value="WH_DNA-bd_sf"/>
</dbReference>
<proteinExistence type="predicted"/>
<keyword evidence="4" id="KW-1185">Reference proteome</keyword>
<dbReference type="PRINTS" id="PR00598">
    <property type="entry name" value="HTHMARR"/>
</dbReference>
<dbReference type="SMART" id="SM00347">
    <property type="entry name" value="HTH_MARR"/>
    <property type="match status" value="1"/>
</dbReference>
<dbReference type="InterPro" id="IPR000835">
    <property type="entry name" value="HTH_MarR-typ"/>
</dbReference>
<protein>
    <submittedName>
        <fullName evidence="3">MarR family transcriptional regulator</fullName>
    </submittedName>
</protein>
<dbReference type="InterPro" id="IPR036388">
    <property type="entry name" value="WH-like_DNA-bd_sf"/>
</dbReference>
<dbReference type="Gene3D" id="1.10.10.10">
    <property type="entry name" value="Winged helix-like DNA-binding domain superfamily/Winged helix DNA-binding domain"/>
    <property type="match status" value="1"/>
</dbReference>
<evidence type="ECO:0000313" key="4">
    <source>
        <dbReference type="Proteomes" id="UP001324287"/>
    </source>
</evidence>
<dbReference type="InterPro" id="IPR039422">
    <property type="entry name" value="MarR/SlyA-like"/>
</dbReference>
<organism evidence="3 4">
    <name type="scientific">Blastococcus brunescens</name>
    <dbReference type="NCBI Taxonomy" id="1564165"/>
    <lineage>
        <taxon>Bacteria</taxon>
        <taxon>Bacillati</taxon>
        <taxon>Actinomycetota</taxon>
        <taxon>Actinomycetes</taxon>
        <taxon>Geodermatophilales</taxon>
        <taxon>Geodermatophilaceae</taxon>
        <taxon>Blastococcus</taxon>
    </lineage>
</organism>
<dbReference type="SUPFAM" id="SSF46785">
    <property type="entry name" value="Winged helix' DNA-binding domain"/>
    <property type="match status" value="1"/>
</dbReference>
<dbReference type="EMBL" id="CP141261">
    <property type="protein sequence ID" value="WRL65923.1"/>
    <property type="molecule type" value="Genomic_DNA"/>
</dbReference>
<dbReference type="Pfam" id="PF12802">
    <property type="entry name" value="MarR_2"/>
    <property type="match status" value="1"/>
</dbReference>
<dbReference type="PROSITE" id="PS50995">
    <property type="entry name" value="HTH_MARR_2"/>
    <property type="match status" value="1"/>
</dbReference>
<gene>
    <name evidence="3" type="ORF">U6N30_10430</name>
</gene>
<feature type="compositionally biased region" description="Basic and acidic residues" evidence="1">
    <location>
        <begin position="129"/>
        <end position="138"/>
    </location>
</feature>
<name>A0ABZ1B530_9ACTN</name>
<dbReference type="PANTHER" id="PTHR33164">
    <property type="entry name" value="TRANSCRIPTIONAL REGULATOR, MARR FAMILY"/>
    <property type="match status" value="1"/>
</dbReference>
<evidence type="ECO:0000256" key="1">
    <source>
        <dbReference type="SAM" id="MobiDB-lite"/>
    </source>
</evidence>
<sequence length="159" mass="16873">MSSLLVVEACARGAHAGREVAIGDVARMADVTPSTASRLVDRAESKGLLIRAPSSVDARRTALHLTPEGAALQARSTRARVAWLSDRLAEWQADDVAALGTLLHRFADTFFDLPPAFEPSPDGVTDGGQDGRPDDQPPAHDSVIPAMAFREPSPRPMPG</sequence>
<evidence type="ECO:0000313" key="3">
    <source>
        <dbReference type="EMBL" id="WRL65923.1"/>
    </source>
</evidence>
<evidence type="ECO:0000259" key="2">
    <source>
        <dbReference type="PROSITE" id="PS50995"/>
    </source>
</evidence>
<dbReference type="PANTHER" id="PTHR33164:SF43">
    <property type="entry name" value="HTH-TYPE TRANSCRIPTIONAL REPRESSOR YETL"/>
    <property type="match status" value="1"/>
</dbReference>
<dbReference type="RefSeq" id="WP_324277240.1">
    <property type="nucleotide sequence ID" value="NZ_CP141261.1"/>
</dbReference>
<feature type="region of interest" description="Disordered" evidence="1">
    <location>
        <begin position="114"/>
        <end position="159"/>
    </location>
</feature>
<reference evidence="3 4" key="1">
    <citation type="submission" date="2023-12" db="EMBL/GenBank/DDBJ databases">
        <title>Blastococcus brunescens sp. nov., an actonobacterium isolated from sandstone collected in sahara desert.</title>
        <authorList>
            <person name="Gtari M."/>
            <person name="Ghodhbane F."/>
        </authorList>
    </citation>
    <scope>NUCLEOTIDE SEQUENCE [LARGE SCALE GENOMIC DNA]</scope>
    <source>
        <strain evidence="3 4">BMG 8361</strain>
    </source>
</reference>
<accession>A0ABZ1B530</accession>
<feature type="domain" description="HTH marR-type" evidence="2">
    <location>
        <begin position="1"/>
        <end position="108"/>
    </location>
</feature>
<dbReference type="Proteomes" id="UP001324287">
    <property type="component" value="Chromosome"/>
</dbReference>